<dbReference type="EC" id="3.1.3.48" evidence="5"/>
<evidence type="ECO:0000313" key="7">
    <source>
        <dbReference type="EMBL" id="SDH13930.1"/>
    </source>
</evidence>
<dbReference type="PANTHER" id="PTHR39181:SF1">
    <property type="entry name" value="TYROSINE-PROTEIN PHOSPHATASE YWQE"/>
    <property type="match status" value="1"/>
</dbReference>
<proteinExistence type="inferred from homology"/>
<reference evidence="7 8" key="1">
    <citation type="submission" date="2016-10" db="EMBL/GenBank/DDBJ databases">
        <authorList>
            <person name="de Groot N.N."/>
        </authorList>
    </citation>
    <scope>NUCLEOTIDE SEQUENCE [LARGE SCALE GENOMIC DNA]</scope>
    <source>
        <strain evidence="7 8">L 420-91</strain>
    </source>
</reference>
<dbReference type="EMBL" id="FNDE01000013">
    <property type="protein sequence ID" value="SDH13930.1"/>
    <property type="molecule type" value="Genomic_DNA"/>
</dbReference>
<dbReference type="RefSeq" id="WP_057897436.1">
    <property type="nucleotide sequence ID" value="NZ_CP080764.1"/>
</dbReference>
<dbReference type="AlphaFoldDB" id="A0A1G8A0H9"/>
<evidence type="ECO:0000256" key="1">
    <source>
        <dbReference type="ARBA" id="ARBA00005750"/>
    </source>
</evidence>
<sequence>MNVDIHNHILWGLDDGAQCPEDTLALAKDAVQNGITHVIATPHHKDGKYENPAPLILQKTDEANRLLKEHVIPLTIFPGMELHLYGDILRDFRAAERTLLTMNETQLYVLIELPCDHVPAYTYRLLFDMQVEGYLPIIAHPERNQEICERPIILHRMVEEGAFAQLTAASVIGQFGSRLQNISRKLIEHDLIHFIASDAHHVTKRGFALQAAYEWINRNIGEQYTHFFRENACLVLAGKDIIAPPPRSFEPKKKRKKFFGLF</sequence>
<dbReference type="GO" id="GO:0030145">
    <property type="term" value="F:manganese ion binding"/>
    <property type="evidence" value="ECO:0007669"/>
    <property type="project" value="UniProtKB-UniRule"/>
</dbReference>
<accession>A0A1G8A0H9</accession>
<comment type="similarity">
    <text evidence="1 5">Belongs to the metallo-dependent hydrolases superfamily. CpsB/CapC family.</text>
</comment>
<keyword evidence="2 5" id="KW-0378">Hydrolase</keyword>
<protein>
    <recommendedName>
        <fullName evidence="5">Tyrosine-protein phosphatase</fullName>
        <ecNumber evidence="5">3.1.3.48</ecNumber>
    </recommendedName>
</protein>
<dbReference type="Gene3D" id="3.20.20.140">
    <property type="entry name" value="Metal-dependent hydrolases"/>
    <property type="match status" value="1"/>
</dbReference>
<keyword evidence="9" id="KW-1185">Reference proteome</keyword>
<comment type="catalytic activity">
    <reaction evidence="4 5">
        <text>O-phospho-L-tyrosyl-[protein] + H2O = L-tyrosyl-[protein] + phosphate</text>
        <dbReference type="Rhea" id="RHEA:10684"/>
        <dbReference type="Rhea" id="RHEA-COMP:10136"/>
        <dbReference type="Rhea" id="RHEA-COMP:20101"/>
        <dbReference type="ChEBI" id="CHEBI:15377"/>
        <dbReference type="ChEBI" id="CHEBI:43474"/>
        <dbReference type="ChEBI" id="CHEBI:46858"/>
        <dbReference type="ChEBI" id="CHEBI:61978"/>
        <dbReference type="EC" id="3.1.3.48"/>
    </reaction>
</comment>
<keyword evidence="3 5" id="KW-0904">Protein phosphatase</keyword>
<evidence type="ECO:0000256" key="5">
    <source>
        <dbReference type="PIRNR" id="PIRNR016557"/>
    </source>
</evidence>
<evidence type="ECO:0000256" key="2">
    <source>
        <dbReference type="ARBA" id="ARBA00022801"/>
    </source>
</evidence>
<dbReference type="Proteomes" id="UP000198956">
    <property type="component" value="Unassembled WGS sequence"/>
</dbReference>
<organism evidence="7 8">
    <name type="scientific">Aneurinibacillus thermoaerophilus</name>
    <dbReference type="NCBI Taxonomy" id="143495"/>
    <lineage>
        <taxon>Bacteria</taxon>
        <taxon>Bacillati</taxon>
        <taxon>Bacillota</taxon>
        <taxon>Bacilli</taxon>
        <taxon>Bacillales</taxon>
        <taxon>Paenibacillaceae</taxon>
        <taxon>Aneurinibacillus group</taxon>
        <taxon>Aneurinibacillus</taxon>
    </lineage>
</organism>
<evidence type="ECO:0000313" key="9">
    <source>
        <dbReference type="Proteomes" id="UP000826616"/>
    </source>
</evidence>
<dbReference type="SUPFAM" id="SSF89550">
    <property type="entry name" value="PHP domain-like"/>
    <property type="match status" value="1"/>
</dbReference>
<dbReference type="Proteomes" id="UP000826616">
    <property type="component" value="Chromosome"/>
</dbReference>
<dbReference type="InterPro" id="IPR016667">
    <property type="entry name" value="Caps_polysacc_synth_CpsB/CapC"/>
</dbReference>
<dbReference type="EMBL" id="CP080764">
    <property type="protein sequence ID" value="QYY42576.1"/>
    <property type="molecule type" value="Genomic_DNA"/>
</dbReference>
<reference evidence="6 9" key="2">
    <citation type="submission" date="2021-08" db="EMBL/GenBank/DDBJ databases">
        <title>Complete genome sequence of the strain Aneurinibacillus thermoaerophilus CCM 8960.</title>
        <authorList>
            <person name="Musilova J."/>
            <person name="Kourilova X."/>
            <person name="Pernicova I."/>
            <person name="Bezdicek M."/>
            <person name="Lengerova M."/>
            <person name="Obruca S."/>
            <person name="Sedlar K."/>
        </authorList>
    </citation>
    <scope>NUCLEOTIDE SEQUENCE [LARGE SCALE GENOMIC DNA]</scope>
    <source>
        <strain evidence="6 9">CCM 8960</strain>
    </source>
</reference>
<name>A0A1G8A0H9_ANETH</name>
<gene>
    <name evidence="6" type="ORF">K3F53_17350</name>
    <name evidence="7" type="ORF">SAMN04489735_101334</name>
</gene>
<dbReference type="GeneID" id="97143150"/>
<evidence type="ECO:0000313" key="6">
    <source>
        <dbReference type="EMBL" id="QYY42576.1"/>
    </source>
</evidence>
<dbReference type="PANTHER" id="PTHR39181">
    <property type="entry name" value="TYROSINE-PROTEIN PHOSPHATASE YWQE"/>
    <property type="match status" value="1"/>
</dbReference>
<dbReference type="Pfam" id="PF19567">
    <property type="entry name" value="CpsB_CapC"/>
    <property type="match status" value="1"/>
</dbReference>
<dbReference type="GO" id="GO:0004725">
    <property type="term" value="F:protein tyrosine phosphatase activity"/>
    <property type="evidence" value="ECO:0007669"/>
    <property type="project" value="UniProtKB-UniRule"/>
</dbReference>
<evidence type="ECO:0000313" key="8">
    <source>
        <dbReference type="Proteomes" id="UP000198956"/>
    </source>
</evidence>
<evidence type="ECO:0000256" key="3">
    <source>
        <dbReference type="ARBA" id="ARBA00022912"/>
    </source>
</evidence>
<dbReference type="InterPro" id="IPR016195">
    <property type="entry name" value="Pol/histidinol_Pase-like"/>
</dbReference>
<evidence type="ECO:0000256" key="4">
    <source>
        <dbReference type="ARBA" id="ARBA00051722"/>
    </source>
</evidence>
<dbReference type="PIRSF" id="PIRSF016557">
    <property type="entry name" value="Caps_synth_CpsB"/>
    <property type="match status" value="1"/>
</dbReference>